<keyword evidence="7" id="KW-0460">Magnesium</keyword>
<evidence type="ECO:0000256" key="7">
    <source>
        <dbReference type="ARBA" id="ARBA00022842"/>
    </source>
</evidence>
<dbReference type="GO" id="GO:0016020">
    <property type="term" value="C:membrane"/>
    <property type="evidence" value="ECO:0007669"/>
    <property type="project" value="UniProtKB-ARBA"/>
</dbReference>
<dbReference type="SMART" id="SM00332">
    <property type="entry name" value="PP2Cc"/>
    <property type="match status" value="1"/>
</dbReference>
<evidence type="ECO:0000256" key="11">
    <source>
        <dbReference type="ARBA" id="ARBA00048336"/>
    </source>
</evidence>
<dbReference type="Gene3D" id="3.60.40.10">
    <property type="entry name" value="PPM-type phosphatase domain"/>
    <property type="match status" value="1"/>
</dbReference>
<dbReference type="InterPro" id="IPR001932">
    <property type="entry name" value="PPM-type_phosphatase-like_dom"/>
</dbReference>
<feature type="domain" description="PPM-type phosphatase" evidence="13">
    <location>
        <begin position="37"/>
        <end position="329"/>
    </location>
</feature>
<comment type="similarity">
    <text evidence="3 12">Belongs to the PP2C family.</text>
</comment>
<comment type="caution">
    <text evidence="14">The sequence shown here is derived from an EMBL/GenBank/DDBJ whole genome shotgun (WGS) entry which is preliminary data.</text>
</comment>
<dbReference type="PROSITE" id="PS51746">
    <property type="entry name" value="PPM_2"/>
    <property type="match status" value="1"/>
</dbReference>
<dbReference type="PROSITE" id="PS01032">
    <property type="entry name" value="PPM_1"/>
    <property type="match status" value="1"/>
</dbReference>
<comment type="cofactor">
    <cofactor evidence="1">
        <name>Mn(2+)</name>
        <dbReference type="ChEBI" id="CHEBI:29035"/>
    </cofactor>
</comment>
<gene>
    <name evidence="14" type="ORF">LITE_LOCUS37948</name>
</gene>
<dbReference type="GO" id="GO:0004722">
    <property type="term" value="F:protein serine/threonine phosphatase activity"/>
    <property type="evidence" value="ECO:0007669"/>
    <property type="project" value="UniProtKB-EC"/>
</dbReference>
<comment type="catalytic activity">
    <reaction evidence="11">
        <text>O-phospho-L-threonyl-[protein] + H2O = L-threonyl-[protein] + phosphate</text>
        <dbReference type="Rhea" id="RHEA:47004"/>
        <dbReference type="Rhea" id="RHEA-COMP:11060"/>
        <dbReference type="Rhea" id="RHEA-COMP:11605"/>
        <dbReference type="ChEBI" id="CHEBI:15377"/>
        <dbReference type="ChEBI" id="CHEBI:30013"/>
        <dbReference type="ChEBI" id="CHEBI:43474"/>
        <dbReference type="ChEBI" id="CHEBI:61977"/>
        <dbReference type="EC" id="3.1.3.16"/>
    </reaction>
</comment>
<evidence type="ECO:0000256" key="12">
    <source>
        <dbReference type="RuleBase" id="RU003465"/>
    </source>
</evidence>
<dbReference type="GO" id="GO:0046872">
    <property type="term" value="F:metal ion binding"/>
    <property type="evidence" value="ECO:0007669"/>
    <property type="project" value="UniProtKB-KW"/>
</dbReference>
<evidence type="ECO:0000256" key="3">
    <source>
        <dbReference type="ARBA" id="ARBA00006702"/>
    </source>
</evidence>
<evidence type="ECO:0000256" key="10">
    <source>
        <dbReference type="ARBA" id="ARBA00047761"/>
    </source>
</evidence>
<dbReference type="InterPro" id="IPR036457">
    <property type="entry name" value="PPM-type-like_dom_sf"/>
</dbReference>
<evidence type="ECO:0000313" key="15">
    <source>
        <dbReference type="Proteomes" id="UP001154282"/>
    </source>
</evidence>
<dbReference type="InterPro" id="IPR000222">
    <property type="entry name" value="PP2C_BS"/>
</dbReference>
<keyword evidence="9" id="KW-0464">Manganese</keyword>
<organism evidence="14 15">
    <name type="scientific">Linum tenue</name>
    <dbReference type="NCBI Taxonomy" id="586396"/>
    <lineage>
        <taxon>Eukaryota</taxon>
        <taxon>Viridiplantae</taxon>
        <taxon>Streptophyta</taxon>
        <taxon>Embryophyta</taxon>
        <taxon>Tracheophyta</taxon>
        <taxon>Spermatophyta</taxon>
        <taxon>Magnoliopsida</taxon>
        <taxon>eudicotyledons</taxon>
        <taxon>Gunneridae</taxon>
        <taxon>Pentapetalae</taxon>
        <taxon>rosids</taxon>
        <taxon>fabids</taxon>
        <taxon>Malpighiales</taxon>
        <taxon>Linaceae</taxon>
        <taxon>Linum</taxon>
    </lineage>
</organism>
<dbReference type="Pfam" id="PF00481">
    <property type="entry name" value="PP2C"/>
    <property type="match status" value="1"/>
</dbReference>
<dbReference type="AlphaFoldDB" id="A0AAV0PE42"/>
<evidence type="ECO:0000256" key="1">
    <source>
        <dbReference type="ARBA" id="ARBA00001936"/>
    </source>
</evidence>
<keyword evidence="5" id="KW-0479">Metal-binding</keyword>
<keyword evidence="15" id="KW-1185">Reference proteome</keyword>
<proteinExistence type="inferred from homology"/>
<dbReference type="PANTHER" id="PTHR47992">
    <property type="entry name" value="PROTEIN PHOSPHATASE"/>
    <property type="match status" value="1"/>
</dbReference>
<dbReference type="EMBL" id="CAMGYJ010000008">
    <property type="protein sequence ID" value="CAI0468807.1"/>
    <property type="molecule type" value="Genomic_DNA"/>
</dbReference>
<dbReference type="InterPro" id="IPR015655">
    <property type="entry name" value="PP2C"/>
</dbReference>
<comment type="cofactor">
    <cofactor evidence="2">
        <name>Mg(2+)</name>
        <dbReference type="ChEBI" id="CHEBI:18420"/>
    </cofactor>
</comment>
<comment type="catalytic activity">
    <reaction evidence="10">
        <text>O-phospho-L-seryl-[protein] + H2O = L-seryl-[protein] + phosphate</text>
        <dbReference type="Rhea" id="RHEA:20629"/>
        <dbReference type="Rhea" id="RHEA-COMP:9863"/>
        <dbReference type="Rhea" id="RHEA-COMP:11604"/>
        <dbReference type="ChEBI" id="CHEBI:15377"/>
        <dbReference type="ChEBI" id="CHEBI:29999"/>
        <dbReference type="ChEBI" id="CHEBI:43474"/>
        <dbReference type="ChEBI" id="CHEBI:83421"/>
        <dbReference type="EC" id="3.1.3.16"/>
    </reaction>
</comment>
<dbReference type="FunFam" id="3.60.40.10:FF:000008">
    <property type="entry name" value="Phosphatase 2C family protein"/>
    <property type="match status" value="1"/>
</dbReference>
<evidence type="ECO:0000256" key="8">
    <source>
        <dbReference type="ARBA" id="ARBA00022912"/>
    </source>
</evidence>
<dbReference type="SUPFAM" id="SSF81606">
    <property type="entry name" value="PP2C-like"/>
    <property type="match status" value="1"/>
</dbReference>
<evidence type="ECO:0000259" key="13">
    <source>
        <dbReference type="PROSITE" id="PS51746"/>
    </source>
</evidence>
<evidence type="ECO:0000256" key="5">
    <source>
        <dbReference type="ARBA" id="ARBA00022723"/>
    </source>
</evidence>
<dbReference type="Proteomes" id="UP001154282">
    <property type="component" value="Unassembled WGS sequence"/>
</dbReference>
<name>A0AAV0PE42_9ROSI</name>
<evidence type="ECO:0000256" key="2">
    <source>
        <dbReference type="ARBA" id="ARBA00001946"/>
    </source>
</evidence>
<dbReference type="EC" id="3.1.3.16" evidence="4"/>
<keyword evidence="8 12" id="KW-0904">Protein phosphatase</keyword>
<evidence type="ECO:0000256" key="6">
    <source>
        <dbReference type="ARBA" id="ARBA00022801"/>
    </source>
</evidence>
<accession>A0AAV0PE42</accession>
<sequence length="373" mass="41134">MRDVICADELTEGLFSAEFRSLWSLNSGNQWQHVNGEFSMAVVQANNLLEDQSQLESGSLSSHDSGPFGTFVGVYDGHGGPETSRYVNDHLFQHLKRFTSEQQSMSADVIRKAFQATEIAAVGSCCLVGVVCNENLYIANLGDSRAVLGRAVKATGEVLSIQLSAEHNACYESVRQELFSMHPDDSNIVVLKHNVWRVKGLIQISRSIGDVYLKKAEFNREPLYAKFRLREPFKRPILSADPSISIHKLLPVDQFVIFASDGLWEHLSNQEAVDIVQNHPRSGSAKRLVKAALQEAAKKREMRYSDLKKIDRGVRRHFHDDITVIVLFLDSNLVSRAATNGGLGNKISNISVRGGGISLPSNTLAPCTAPSAT</sequence>
<keyword evidence="6 12" id="KW-0378">Hydrolase</keyword>
<reference evidence="14" key="1">
    <citation type="submission" date="2022-08" db="EMBL/GenBank/DDBJ databases">
        <authorList>
            <person name="Gutierrez-Valencia J."/>
        </authorList>
    </citation>
    <scope>NUCLEOTIDE SEQUENCE</scope>
</reference>
<evidence type="ECO:0000313" key="14">
    <source>
        <dbReference type="EMBL" id="CAI0468807.1"/>
    </source>
</evidence>
<dbReference type="CDD" id="cd00143">
    <property type="entry name" value="PP2Cc"/>
    <property type="match status" value="1"/>
</dbReference>
<evidence type="ECO:0000256" key="4">
    <source>
        <dbReference type="ARBA" id="ARBA00013081"/>
    </source>
</evidence>
<protein>
    <recommendedName>
        <fullName evidence="4">protein-serine/threonine phosphatase</fullName>
        <ecNumber evidence="4">3.1.3.16</ecNumber>
    </recommendedName>
</protein>
<evidence type="ECO:0000256" key="9">
    <source>
        <dbReference type="ARBA" id="ARBA00023211"/>
    </source>
</evidence>